<evidence type="ECO:0000259" key="2">
    <source>
        <dbReference type="Pfam" id="PF20253"/>
    </source>
</evidence>
<dbReference type="PANTHER" id="PTHR38795:SF1">
    <property type="entry name" value="DUF6604 DOMAIN-CONTAINING PROTEIN"/>
    <property type="match status" value="1"/>
</dbReference>
<feature type="domain" description="DUF6604" evidence="2">
    <location>
        <begin position="9"/>
        <end position="306"/>
    </location>
</feature>
<dbReference type="PANTHER" id="PTHR38795">
    <property type="entry name" value="DUF6604 DOMAIN-CONTAINING PROTEIN"/>
    <property type="match status" value="1"/>
</dbReference>
<reference evidence="3 4" key="1">
    <citation type="journal article" date="2024" name="IMA Fungus">
        <title>IMA Genome - F19 : A genome assembly and annotation guide to empower mycologists, including annotated draft genome sequences of Ceratocystis pirilliformis, Diaporthe australafricana, Fusarium ophioides, Paecilomyces lecythidis, and Sporothrix stenoceras.</title>
        <authorList>
            <person name="Aylward J."/>
            <person name="Wilson A.M."/>
            <person name="Visagie C.M."/>
            <person name="Spraker J."/>
            <person name="Barnes I."/>
            <person name="Buitendag C."/>
            <person name="Ceriani C."/>
            <person name="Del Mar Angel L."/>
            <person name="du Plessis D."/>
            <person name="Fuchs T."/>
            <person name="Gasser K."/>
            <person name="Kramer D."/>
            <person name="Li W."/>
            <person name="Munsamy K."/>
            <person name="Piso A."/>
            <person name="Price J.L."/>
            <person name="Sonnekus B."/>
            <person name="Thomas C."/>
            <person name="van der Nest A."/>
            <person name="van Dijk A."/>
            <person name="van Heerden A."/>
            <person name="van Vuuren N."/>
            <person name="Yilmaz N."/>
            <person name="Duong T.A."/>
            <person name="van der Merwe N.A."/>
            <person name="Wingfield M.J."/>
            <person name="Wingfield B.D."/>
        </authorList>
    </citation>
    <scope>NUCLEOTIDE SEQUENCE [LARGE SCALE GENOMIC DNA]</scope>
    <source>
        <strain evidence="3 4">CMW 18300</strain>
    </source>
</reference>
<protein>
    <recommendedName>
        <fullName evidence="2">DUF6604 domain-containing protein</fullName>
    </recommendedName>
</protein>
<evidence type="ECO:0000256" key="1">
    <source>
        <dbReference type="SAM" id="MobiDB-lite"/>
    </source>
</evidence>
<evidence type="ECO:0000313" key="4">
    <source>
        <dbReference type="Proteomes" id="UP001583177"/>
    </source>
</evidence>
<dbReference type="Proteomes" id="UP001583177">
    <property type="component" value="Unassembled WGS sequence"/>
</dbReference>
<gene>
    <name evidence="3" type="ORF">Daus18300_009758</name>
</gene>
<proteinExistence type="predicted"/>
<comment type="caution">
    <text evidence="3">The sequence shown here is derived from an EMBL/GenBank/DDBJ whole genome shotgun (WGS) entry which is preliminary data.</text>
</comment>
<organism evidence="3 4">
    <name type="scientific">Diaporthe australafricana</name>
    <dbReference type="NCBI Taxonomy" id="127596"/>
    <lineage>
        <taxon>Eukaryota</taxon>
        <taxon>Fungi</taxon>
        <taxon>Dikarya</taxon>
        <taxon>Ascomycota</taxon>
        <taxon>Pezizomycotina</taxon>
        <taxon>Sordariomycetes</taxon>
        <taxon>Sordariomycetidae</taxon>
        <taxon>Diaporthales</taxon>
        <taxon>Diaporthaceae</taxon>
        <taxon>Diaporthe</taxon>
    </lineage>
</organism>
<dbReference type="Pfam" id="PF20253">
    <property type="entry name" value="DUF6604"/>
    <property type="match status" value="1"/>
</dbReference>
<dbReference type="InterPro" id="IPR046539">
    <property type="entry name" value="DUF6604"/>
</dbReference>
<keyword evidence="4" id="KW-1185">Reference proteome</keyword>
<accession>A0ABR3WCS0</accession>
<evidence type="ECO:0000313" key="3">
    <source>
        <dbReference type="EMBL" id="KAL1858889.1"/>
    </source>
</evidence>
<name>A0ABR3WCS0_9PEZI</name>
<dbReference type="EMBL" id="JAWRVE010000102">
    <property type="protein sequence ID" value="KAL1858889.1"/>
    <property type="molecule type" value="Genomic_DNA"/>
</dbReference>
<sequence length="481" mass="53711">MATHNTYLAYKRDTSRPVYWVIQRSNGIVTTLQPNDAADRVNTSGKTTVSGLLSLCKLIANSAAGSDVPAAVYRLFKSVIRARSSTLQLFDTPDRDGEIEKSNASYKHFIDVLQKAFEVLGGEQWTLGQSAGKLDGTDVDKGAEEDDIEQVLLLSNRFSALNPNSPSQVGAAEGLTGEEEKENDTAAGTKAPLRNRQQRRPGKGKKADSKGGKKSKKTQRKGQCVQAPDDVEDVPLESYRIIEDEEGIMTDYLMAVYALAEDWLELRSYIQETWQDVVYQGLNSAVAGAVSNIAIAMLKGSESAIFVDFPGHDSYETVVKTLTRGDPDKAQGMFSVGLHSMSGPGGEVGEELMKTDVDVREQFLIHTYQDLMDFITDFQKNRSGKPTKAMLAQIADWDPHFNLEQATKEQRIKWRRFYTINWLYDLVNVYSAVVVQHNTIKGQNWDLSQVDWSKQGPWRKHIRLFGLNEFAGFMCSLAWQK</sequence>
<feature type="region of interest" description="Disordered" evidence="1">
    <location>
        <begin position="163"/>
        <end position="229"/>
    </location>
</feature>